<dbReference type="RefSeq" id="WP_014255159.1">
    <property type="nucleotide sequence ID" value="NC_016627.1"/>
</dbReference>
<accession>G8LVJ0</accession>
<reference evidence="1 2" key="2">
    <citation type="journal article" date="2012" name="Stand. Genomic Sci.">
        <title>Complete Genome Sequence of Clostridium clariflavum DSM 19732.</title>
        <authorList>
            <person name="Izquierdo J.A."/>
            <person name="Goodwin L."/>
            <person name="Davenport K.W."/>
            <person name="Teshima H."/>
            <person name="Bruce D."/>
            <person name="Detter C."/>
            <person name="Tapia R."/>
            <person name="Han S."/>
            <person name="Land M."/>
            <person name="Hauser L."/>
            <person name="Jeffries C.D."/>
            <person name="Han J."/>
            <person name="Pitluck S."/>
            <person name="Nolan M."/>
            <person name="Chen A."/>
            <person name="Huntemann M."/>
            <person name="Mavromatis K."/>
            <person name="Mikhailova N."/>
            <person name="Liolios K."/>
            <person name="Woyke T."/>
            <person name="Lynd L.R."/>
        </authorList>
    </citation>
    <scope>NUCLEOTIDE SEQUENCE [LARGE SCALE GENOMIC DNA]</scope>
    <source>
        <strain evidence="2">DSM 19732 / NBRC 101661 / EBR45</strain>
    </source>
</reference>
<gene>
    <name evidence="1" type="ordered locus">Clocl_1977</name>
</gene>
<dbReference type="EMBL" id="CP003065">
    <property type="protein sequence ID" value="AEV68579.1"/>
    <property type="molecule type" value="Genomic_DNA"/>
</dbReference>
<name>G8LVJ0_ACECE</name>
<dbReference type="eggNOG" id="ENOG50347H9">
    <property type="taxonomic scope" value="Bacteria"/>
</dbReference>
<evidence type="ECO:0000313" key="1">
    <source>
        <dbReference type="EMBL" id="AEV68579.1"/>
    </source>
</evidence>
<protein>
    <submittedName>
        <fullName evidence="1">Uncharacterized protein</fullName>
    </submittedName>
</protein>
<dbReference type="HOGENOM" id="CLU_174622_0_0_9"/>
<organism evidence="1 2">
    <name type="scientific">Acetivibrio clariflavus (strain DSM 19732 / NBRC 101661 / EBR45)</name>
    <name type="common">Clostridium clariflavum</name>
    <dbReference type="NCBI Taxonomy" id="720554"/>
    <lineage>
        <taxon>Bacteria</taxon>
        <taxon>Bacillati</taxon>
        <taxon>Bacillota</taxon>
        <taxon>Clostridia</taxon>
        <taxon>Eubacteriales</taxon>
        <taxon>Oscillospiraceae</taxon>
        <taxon>Acetivibrio</taxon>
    </lineage>
</organism>
<dbReference type="OrthoDB" id="9946417at2"/>
<evidence type="ECO:0000313" key="2">
    <source>
        <dbReference type="Proteomes" id="UP000005435"/>
    </source>
</evidence>
<sequence length="108" mass="12705">MKNNKIKKKVEEVFNESHRTDLQTRLNTFIFYLKKSNIDELTEIMGQVNIDPIIDKTLEIDKETLKNYCINFSEIKGRLTESDFDKIRLICGPKGDVVVNKLKQLLDW</sequence>
<dbReference type="KEGG" id="ccl:Clocl_1977"/>
<reference evidence="2" key="1">
    <citation type="submission" date="2011-12" db="EMBL/GenBank/DDBJ databases">
        <title>Complete sequence of Clostridium clariflavum DSM 19732.</title>
        <authorList>
            <consortium name="US DOE Joint Genome Institute"/>
            <person name="Lucas S."/>
            <person name="Han J."/>
            <person name="Lapidus A."/>
            <person name="Cheng J.-F."/>
            <person name="Goodwin L."/>
            <person name="Pitluck S."/>
            <person name="Peters L."/>
            <person name="Teshima H."/>
            <person name="Detter J.C."/>
            <person name="Han C."/>
            <person name="Tapia R."/>
            <person name="Land M."/>
            <person name="Hauser L."/>
            <person name="Kyrpides N."/>
            <person name="Ivanova N."/>
            <person name="Pagani I."/>
            <person name="Kitzmiller T."/>
            <person name="Lynd L."/>
            <person name="Izquierdo J."/>
            <person name="Woyke T."/>
        </authorList>
    </citation>
    <scope>NUCLEOTIDE SEQUENCE [LARGE SCALE GENOMIC DNA]</scope>
    <source>
        <strain evidence="2">DSM 19732 / NBRC 101661 / EBR45</strain>
    </source>
</reference>
<dbReference type="AlphaFoldDB" id="G8LVJ0"/>
<proteinExistence type="predicted"/>
<keyword evidence="2" id="KW-1185">Reference proteome</keyword>
<dbReference type="Proteomes" id="UP000005435">
    <property type="component" value="Chromosome"/>
</dbReference>